<evidence type="ECO:0000313" key="1">
    <source>
        <dbReference type="EMBL" id="KAL3963620.1"/>
    </source>
</evidence>
<organism evidence="1 2">
    <name type="scientific">Purpureocillium lilacinum</name>
    <name type="common">Paecilomyces lilacinus</name>
    <dbReference type="NCBI Taxonomy" id="33203"/>
    <lineage>
        <taxon>Eukaryota</taxon>
        <taxon>Fungi</taxon>
        <taxon>Dikarya</taxon>
        <taxon>Ascomycota</taxon>
        <taxon>Pezizomycotina</taxon>
        <taxon>Sordariomycetes</taxon>
        <taxon>Hypocreomycetidae</taxon>
        <taxon>Hypocreales</taxon>
        <taxon>Ophiocordycipitaceae</taxon>
        <taxon>Purpureocillium</taxon>
    </lineage>
</organism>
<proteinExistence type="predicted"/>
<name>A0ACC4E7H7_PURLI</name>
<gene>
    <name evidence="1" type="ORF">ACCO45_000624</name>
</gene>
<sequence length="114" mass="11490">MKSTTAFIFALAASANALGINCRGSGLCPSDGAAGNLINLKAIVDGIQPRGRSYSTGQQIACTGSLCAFYQNGATGTAEQASGFMQALLDHGCKKCGSCPTQPGNDVKNGGRVS</sequence>
<dbReference type="Proteomes" id="UP001638806">
    <property type="component" value="Unassembled WGS sequence"/>
</dbReference>
<reference evidence="1" key="1">
    <citation type="submission" date="2024-12" db="EMBL/GenBank/DDBJ databases">
        <title>Comparative genomics and development of molecular markers within Purpureocillium lilacinum and among Purpureocillium species.</title>
        <authorList>
            <person name="Yeh Z.-Y."/>
            <person name="Ni N.-T."/>
            <person name="Lo P.-H."/>
            <person name="Mushyakhwo K."/>
            <person name="Lin C.-F."/>
            <person name="Nai Y.-S."/>
        </authorList>
    </citation>
    <scope>NUCLEOTIDE SEQUENCE</scope>
    <source>
        <strain evidence="1">NCHU-NPUST-175</strain>
    </source>
</reference>
<comment type="caution">
    <text evidence="1">The sequence shown here is derived from an EMBL/GenBank/DDBJ whole genome shotgun (WGS) entry which is preliminary data.</text>
</comment>
<dbReference type="EMBL" id="JBGNUJ010000002">
    <property type="protein sequence ID" value="KAL3963620.1"/>
    <property type="molecule type" value="Genomic_DNA"/>
</dbReference>
<keyword evidence="2" id="KW-1185">Reference proteome</keyword>
<evidence type="ECO:0000313" key="2">
    <source>
        <dbReference type="Proteomes" id="UP001638806"/>
    </source>
</evidence>
<accession>A0ACC4E7H7</accession>
<protein>
    <submittedName>
        <fullName evidence="1">Uncharacterized protein</fullName>
    </submittedName>
</protein>